<feature type="domain" description="GIY-YIG" evidence="2">
    <location>
        <begin position="1"/>
        <end position="87"/>
    </location>
</feature>
<dbReference type="PROSITE" id="PS50164">
    <property type="entry name" value="GIY_YIG"/>
    <property type="match status" value="1"/>
</dbReference>
<dbReference type="Gene3D" id="3.40.1440.10">
    <property type="entry name" value="GIY-YIG endonuclease"/>
    <property type="match status" value="1"/>
</dbReference>
<protein>
    <submittedName>
        <fullName evidence="3">Group I intron endonuclease</fullName>
    </submittedName>
</protein>
<dbReference type="GO" id="GO:0004519">
    <property type="term" value="F:endonuclease activity"/>
    <property type="evidence" value="ECO:0007669"/>
    <property type="project" value="UniProtKB-KW"/>
</dbReference>
<sequence length="156" mass="16558">MYVVYKHTTPSGKVYIGITGKKPEYRWKNGNGYKDNAHFDNAIKKYGWENTKHEIVANGLTKEQACDLEIELIAKYHATDPRKGYNISAGGESRGGGGKHARAAGGGRRGGGGHAGVQRGAGYAAARGGSAGGRERLHQGGLGGGWRAVRGARRHS</sequence>
<dbReference type="InterPro" id="IPR035901">
    <property type="entry name" value="GIY-YIG_endonuc_sf"/>
</dbReference>
<keyword evidence="3" id="KW-0378">Hydrolase</keyword>
<evidence type="ECO:0000259" key="2">
    <source>
        <dbReference type="PROSITE" id="PS50164"/>
    </source>
</evidence>
<dbReference type="CDD" id="cd10443">
    <property type="entry name" value="GIY-YIG_HE_Tlr8p_PBC-V_like"/>
    <property type="match status" value="1"/>
</dbReference>
<keyword evidence="3" id="KW-0255">Endonuclease</keyword>
<dbReference type="SMART" id="SM00465">
    <property type="entry name" value="GIYc"/>
    <property type="match status" value="1"/>
</dbReference>
<name>A0A6A2VW53_9BIFI</name>
<feature type="compositionally biased region" description="Gly residues" evidence="1">
    <location>
        <begin position="103"/>
        <end position="115"/>
    </location>
</feature>
<comment type="caution">
    <text evidence="3">The sequence shown here is derived from an EMBL/GenBank/DDBJ whole genome shotgun (WGS) entry which is preliminary data.</text>
</comment>
<feature type="compositionally biased region" description="Low complexity" evidence="1">
    <location>
        <begin position="116"/>
        <end position="128"/>
    </location>
</feature>
<evidence type="ECO:0000313" key="3">
    <source>
        <dbReference type="EMBL" id="KAB8292074.1"/>
    </source>
</evidence>
<accession>A0A6A2VW53</accession>
<reference evidence="3 4" key="1">
    <citation type="submission" date="2019-09" db="EMBL/GenBank/DDBJ databases">
        <title>Characterization of the phylogenetic diversity of two novel species belonging to the genus Bifidobacterium: Bifidobacterium cebidarum sp. nov. and Bifidobacterium leontopitheci sp. nov.</title>
        <authorList>
            <person name="Lugli G.A."/>
            <person name="Duranti S."/>
            <person name="Milani C."/>
            <person name="Turroni F."/>
            <person name="Ventura M."/>
        </authorList>
    </citation>
    <scope>NUCLEOTIDE SEQUENCE [LARGE SCALE GENOMIC DNA]</scope>
    <source>
        <strain evidence="3 4">DSM 100238</strain>
    </source>
</reference>
<feature type="non-terminal residue" evidence="3">
    <location>
        <position position="156"/>
    </location>
</feature>
<dbReference type="EMBL" id="WBSO01000025">
    <property type="protein sequence ID" value="KAB8292074.1"/>
    <property type="molecule type" value="Genomic_DNA"/>
</dbReference>
<keyword evidence="4" id="KW-1185">Reference proteome</keyword>
<dbReference type="SUPFAM" id="SSF82771">
    <property type="entry name" value="GIY-YIG endonuclease"/>
    <property type="match status" value="1"/>
</dbReference>
<gene>
    <name evidence="3" type="ORF">DSM100238_1818</name>
</gene>
<dbReference type="InterPro" id="IPR000305">
    <property type="entry name" value="GIY-YIG_endonuc"/>
</dbReference>
<dbReference type="Proteomes" id="UP000440041">
    <property type="component" value="Unassembled WGS sequence"/>
</dbReference>
<evidence type="ECO:0000313" key="4">
    <source>
        <dbReference type="Proteomes" id="UP000440041"/>
    </source>
</evidence>
<evidence type="ECO:0000256" key="1">
    <source>
        <dbReference type="SAM" id="MobiDB-lite"/>
    </source>
</evidence>
<organism evidence="3 4">
    <name type="scientific">Bifidobacterium apri</name>
    <dbReference type="NCBI Taxonomy" id="1769423"/>
    <lineage>
        <taxon>Bacteria</taxon>
        <taxon>Bacillati</taxon>
        <taxon>Actinomycetota</taxon>
        <taxon>Actinomycetes</taxon>
        <taxon>Bifidobacteriales</taxon>
        <taxon>Bifidobacteriaceae</taxon>
        <taxon>Bifidobacterium</taxon>
    </lineage>
</organism>
<feature type="region of interest" description="Disordered" evidence="1">
    <location>
        <begin position="85"/>
        <end position="156"/>
    </location>
</feature>
<dbReference type="AlphaFoldDB" id="A0A6A2VW53"/>
<keyword evidence="3" id="KW-0540">Nuclease</keyword>
<proteinExistence type="predicted"/>